<proteinExistence type="predicted"/>
<protein>
    <recommendedName>
        <fullName evidence="3">Helix-turn-helix domain-containing protein</fullName>
    </recommendedName>
</protein>
<gene>
    <name evidence="1" type="ORF">MMG00_14015</name>
</gene>
<sequence>MVSYTARSREREKDKKKRLKFSERINNSGFFPSRRDVIFSEEYQRLGASAVKLYHDVSAHWDGKNNGDLCVTYSVMNKLHGWASNGTLRRALKELLDARFLVLTREGDRNRPALYALTTVPIDKCLDENGFSKIHIEPTSRAPDWWRDPPKH</sequence>
<evidence type="ECO:0008006" key="3">
    <source>
        <dbReference type="Google" id="ProtNLM"/>
    </source>
</evidence>
<dbReference type="EMBL" id="CP093379">
    <property type="protein sequence ID" value="UNM96287.1"/>
    <property type="molecule type" value="Genomic_DNA"/>
</dbReference>
<name>A0ABY3X4A5_9GAMM</name>
<evidence type="ECO:0000313" key="1">
    <source>
        <dbReference type="EMBL" id="UNM96287.1"/>
    </source>
</evidence>
<dbReference type="Proteomes" id="UP000829542">
    <property type="component" value="Chromosome"/>
</dbReference>
<evidence type="ECO:0000313" key="2">
    <source>
        <dbReference type="Proteomes" id="UP000829542"/>
    </source>
</evidence>
<reference evidence="1 2" key="1">
    <citation type="submission" date="2022-03" db="EMBL/GenBank/DDBJ databases">
        <title>Ignatzschineria rhizosphaerae HR5S32.</title>
        <authorList>
            <person name="Sun J.Q."/>
            <person name="Feng J.Y."/>
        </authorList>
    </citation>
    <scope>NUCLEOTIDE SEQUENCE [LARGE SCALE GENOMIC DNA]</scope>
    <source>
        <strain evidence="1 2">HR5S32</strain>
    </source>
</reference>
<accession>A0ABY3X4A5</accession>
<keyword evidence="2" id="KW-1185">Reference proteome</keyword>
<organism evidence="1 2">
    <name type="scientific">Ignatzschineria rhizosphaerae</name>
    <dbReference type="NCBI Taxonomy" id="2923279"/>
    <lineage>
        <taxon>Bacteria</taxon>
        <taxon>Pseudomonadati</taxon>
        <taxon>Pseudomonadota</taxon>
        <taxon>Gammaproteobacteria</taxon>
        <taxon>Cardiobacteriales</taxon>
        <taxon>Ignatzschineriaceae</taxon>
        <taxon>Ignatzschineria</taxon>
    </lineage>
</organism>
<dbReference type="RefSeq" id="WP_242149553.1">
    <property type="nucleotide sequence ID" value="NZ_CP093379.1"/>
</dbReference>